<keyword evidence="3 5" id="KW-1133">Transmembrane helix</keyword>
<comment type="caution">
    <text evidence="6">The sequence shown here is derived from an EMBL/GenBank/DDBJ whole genome shotgun (WGS) entry which is preliminary data.</text>
</comment>
<keyword evidence="4 5" id="KW-0472">Membrane</keyword>
<protein>
    <submittedName>
        <fullName evidence="6">Uncharacterized protein</fullName>
    </submittedName>
</protein>
<proteinExistence type="predicted"/>
<organism evidence="6 7">
    <name type="scientific">Camellia sinensis var. sinensis</name>
    <name type="common">China tea</name>
    <dbReference type="NCBI Taxonomy" id="542762"/>
    <lineage>
        <taxon>Eukaryota</taxon>
        <taxon>Viridiplantae</taxon>
        <taxon>Streptophyta</taxon>
        <taxon>Embryophyta</taxon>
        <taxon>Tracheophyta</taxon>
        <taxon>Spermatophyta</taxon>
        <taxon>Magnoliopsida</taxon>
        <taxon>eudicotyledons</taxon>
        <taxon>Gunneridae</taxon>
        <taxon>Pentapetalae</taxon>
        <taxon>asterids</taxon>
        <taxon>Ericales</taxon>
        <taxon>Theaceae</taxon>
        <taxon>Camellia</taxon>
    </lineage>
</organism>
<feature type="transmembrane region" description="Helical" evidence="5">
    <location>
        <begin position="28"/>
        <end position="47"/>
    </location>
</feature>
<evidence type="ECO:0000313" key="6">
    <source>
        <dbReference type="EMBL" id="THG22459.1"/>
    </source>
</evidence>
<dbReference type="Pfam" id="PF21729">
    <property type="entry name" value="IRX15_IRX15L_GXM"/>
    <property type="match status" value="1"/>
</dbReference>
<dbReference type="GO" id="GO:0045492">
    <property type="term" value="P:xylan biosynthetic process"/>
    <property type="evidence" value="ECO:0007669"/>
    <property type="project" value="InterPro"/>
</dbReference>
<dbReference type="InterPro" id="IPR006514">
    <property type="entry name" value="IRX15/GXM/AGM"/>
</dbReference>
<evidence type="ECO:0000256" key="4">
    <source>
        <dbReference type="ARBA" id="ARBA00023136"/>
    </source>
</evidence>
<dbReference type="GO" id="GO:0000139">
    <property type="term" value="C:Golgi membrane"/>
    <property type="evidence" value="ECO:0007669"/>
    <property type="project" value="UniProtKB-SubCell"/>
</dbReference>
<name>A0A4S4EZD0_CAMSN</name>
<accession>A0A4S4EZD0</accession>
<dbReference type="PANTHER" id="PTHR31444">
    <property type="entry name" value="OS11G0490100 PROTEIN"/>
    <property type="match status" value="1"/>
</dbReference>
<evidence type="ECO:0000256" key="3">
    <source>
        <dbReference type="ARBA" id="ARBA00022989"/>
    </source>
</evidence>
<evidence type="ECO:0000256" key="5">
    <source>
        <dbReference type="SAM" id="Phobius"/>
    </source>
</evidence>
<keyword evidence="7" id="KW-1185">Reference proteome</keyword>
<evidence type="ECO:0000256" key="1">
    <source>
        <dbReference type="ARBA" id="ARBA00004194"/>
    </source>
</evidence>
<evidence type="ECO:0000256" key="2">
    <source>
        <dbReference type="ARBA" id="ARBA00022692"/>
    </source>
</evidence>
<gene>
    <name evidence="6" type="ORF">TEA_002227</name>
</gene>
<dbReference type="AlphaFoldDB" id="A0A4S4EZD0"/>
<dbReference type="NCBIfam" id="TIGR01627">
    <property type="entry name" value="A_thal_3515"/>
    <property type="match status" value="1"/>
</dbReference>
<sequence length="323" mass="36474">MKNNNINSNTRLILLHPYIQKQGSSNRLWLVALISFFTVAFLLTLIYTRDSIATTVTAAATSVVTATTTTTTTTTTNHPPRISKTVVKALLHYATTSISNNTERMTYSDIKPISDVLHQCSSPCNFLVFGLTHETLLWKALNHHGRTVFIDENRYYAAYMEEIHPEIEAYDVQYSTKISETKELLASAREQVRNECRPVQNLLFSDCKLGLNDLPNQLYEVEWDVILVDGPRGYWPEAPGRMAAIFTAGVLARSKKGGNGKTHVFVHDFDREVDRVCSDEFLCKENLVKAKDMLGHFVVDRMDENSFQFCRNHTSSSSSSSFS</sequence>
<evidence type="ECO:0000313" key="7">
    <source>
        <dbReference type="Proteomes" id="UP000306102"/>
    </source>
</evidence>
<keyword evidence="2 5" id="KW-0812">Transmembrane</keyword>
<dbReference type="EMBL" id="SDRB02000847">
    <property type="protein sequence ID" value="THG22459.1"/>
    <property type="molecule type" value="Genomic_DNA"/>
</dbReference>
<comment type="subcellular location">
    <subcellularLocation>
        <location evidence="1">Golgi apparatus membrane</location>
        <topology evidence="1">Single-pass membrane protein</topology>
    </subcellularLocation>
</comment>
<dbReference type="Proteomes" id="UP000306102">
    <property type="component" value="Unassembled WGS sequence"/>
</dbReference>
<reference evidence="6 7" key="1">
    <citation type="journal article" date="2018" name="Proc. Natl. Acad. Sci. U.S.A.">
        <title>Draft genome sequence of Camellia sinensis var. sinensis provides insights into the evolution of the tea genome and tea quality.</title>
        <authorList>
            <person name="Wei C."/>
            <person name="Yang H."/>
            <person name="Wang S."/>
            <person name="Zhao J."/>
            <person name="Liu C."/>
            <person name="Gao L."/>
            <person name="Xia E."/>
            <person name="Lu Y."/>
            <person name="Tai Y."/>
            <person name="She G."/>
            <person name="Sun J."/>
            <person name="Cao H."/>
            <person name="Tong W."/>
            <person name="Gao Q."/>
            <person name="Li Y."/>
            <person name="Deng W."/>
            <person name="Jiang X."/>
            <person name="Wang W."/>
            <person name="Chen Q."/>
            <person name="Zhang S."/>
            <person name="Li H."/>
            <person name="Wu J."/>
            <person name="Wang P."/>
            <person name="Li P."/>
            <person name="Shi C."/>
            <person name="Zheng F."/>
            <person name="Jian J."/>
            <person name="Huang B."/>
            <person name="Shan D."/>
            <person name="Shi M."/>
            <person name="Fang C."/>
            <person name="Yue Y."/>
            <person name="Li F."/>
            <person name="Li D."/>
            <person name="Wei S."/>
            <person name="Han B."/>
            <person name="Jiang C."/>
            <person name="Yin Y."/>
            <person name="Xia T."/>
            <person name="Zhang Z."/>
            <person name="Bennetzen J.L."/>
            <person name="Zhao S."/>
            <person name="Wan X."/>
        </authorList>
    </citation>
    <scope>NUCLEOTIDE SEQUENCE [LARGE SCALE GENOMIC DNA]</scope>
    <source>
        <strain evidence="7">cv. Shuchazao</strain>
        <tissue evidence="6">Leaf</tissue>
    </source>
</reference>